<protein>
    <recommendedName>
        <fullName evidence="1">Retrotransposon Copia-like N-terminal domain-containing protein</fullName>
    </recommendedName>
</protein>
<reference evidence="2 3" key="1">
    <citation type="submission" date="2018-04" db="EMBL/GenBank/DDBJ databases">
        <authorList>
            <person name="Vogel A."/>
        </authorList>
    </citation>
    <scope>NUCLEOTIDE SEQUENCE [LARGE SCALE GENOMIC DNA]</scope>
</reference>
<dbReference type="AlphaFoldDB" id="A0A484M1V2"/>
<keyword evidence="3" id="KW-1185">Reference proteome</keyword>
<dbReference type="InterPro" id="IPR029472">
    <property type="entry name" value="Copia-like_N"/>
</dbReference>
<organism evidence="2 3">
    <name type="scientific">Cuscuta campestris</name>
    <dbReference type="NCBI Taxonomy" id="132261"/>
    <lineage>
        <taxon>Eukaryota</taxon>
        <taxon>Viridiplantae</taxon>
        <taxon>Streptophyta</taxon>
        <taxon>Embryophyta</taxon>
        <taxon>Tracheophyta</taxon>
        <taxon>Spermatophyta</taxon>
        <taxon>Magnoliopsida</taxon>
        <taxon>eudicotyledons</taxon>
        <taxon>Gunneridae</taxon>
        <taxon>Pentapetalae</taxon>
        <taxon>asterids</taxon>
        <taxon>lamiids</taxon>
        <taxon>Solanales</taxon>
        <taxon>Convolvulaceae</taxon>
        <taxon>Cuscuteae</taxon>
        <taxon>Cuscuta</taxon>
        <taxon>Cuscuta subgen. Grammica</taxon>
        <taxon>Cuscuta sect. Cleistogrammica</taxon>
    </lineage>
</organism>
<dbReference type="Proteomes" id="UP000595140">
    <property type="component" value="Unassembled WGS sequence"/>
</dbReference>
<proteinExistence type="predicted"/>
<feature type="domain" description="Retrotransposon Copia-like N-terminal" evidence="1">
    <location>
        <begin position="21"/>
        <end position="68"/>
    </location>
</feature>
<dbReference type="OrthoDB" id="5544992at2759"/>
<evidence type="ECO:0000313" key="3">
    <source>
        <dbReference type="Proteomes" id="UP000595140"/>
    </source>
</evidence>
<name>A0A484M1V2_9ASTE</name>
<sequence length="118" mass="13322">MATENSSSHIPIDIQSELYLHPTDSPNFSLASQKLNGENFPQWKRSAEIALRARNKLGFVDGSSKSPDVSSNPGFYTLLNLELRIVCYTVNLPRKYGRILMIALVKAMHQSYFSCTRK</sequence>
<dbReference type="Pfam" id="PF14244">
    <property type="entry name" value="Retrotran_gag_3"/>
    <property type="match status" value="1"/>
</dbReference>
<evidence type="ECO:0000259" key="1">
    <source>
        <dbReference type="Pfam" id="PF14244"/>
    </source>
</evidence>
<dbReference type="PANTHER" id="PTHR37610">
    <property type="entry name" value="CCHC-TYPE DOMAIN-CONTAINING PROTEIN"/>
    <property type="match status" value="1"/>
</dbReference>
<accession>A0A484M1V2</accession>
<dbReference type="PANTHER" id="PTHR37610:SF97">
    <property type="entry name" value="RETROTRANSPOSON GAG DOMAIN-CONTAINING PROTEIN"/>
    <property type="match status" value="1"/>
</dbReference>
<dbReference type="EMBL" id="OOIL02002425">
    <property type="protein sequence ID" value="VFQ82802.1"/>
    <property type="molecule type" value="Genomic_DNA"/>
</dbReference>
<gene>
    <name evidence="2" type="ORF">CCAM_LOCUS24578</name>
</gene>
<evidence type="ECO:0000313" key="2">
    <source>
        <dbReference type="EMBL" id="VFQ82802.1"/>
    </source>
</evidence>